<organism evidence="12 13">
    <name type="scientific">Dendrobium thyrsiflorum</name>
    <name type="common">Pinecone-like raceme dendrobium</name>
    <name type="synonym">Orchid</name>
    <dbReference type="NCBI Taxonomy" id="117978"/>
    <lineage>
        <taxon>Eukaryota</taxon>
        <taxon>Viridiplantae</taxon>
        <taxon>Streptophyta</taxon>
        <taxon>Embryophyta</taxon>
        <taxon>Tracheophyta</taxon>
        <taxon>Spermatophyta</taxon>
        <taxon>Magnoliopsida</taxon>
        <taxon>Liliopsida</taxon>
        <taxon>Asparagales</taxon>
        <taxon>Orchidaceae</taxon>
        <taxon>Epidendroideae</taxon>
        <taxon>Malaxideae</taxon>
        <taxon>Dendrobiinae</taxon>
        <taxon>Dendrobium</taxon>
    </lineage>
</organism>
<dbReference type="PROSITE" id="PS00411">
    <property type="entry name" value="KINESIN_MOTOR_1"/>
    <property type="match status" value="1"/>
</dbReference>
<dbReference type="InterPro" id="IPR036961">
    <property type="entry name" value="Kinesin_motor_dom_sf"/>
</dbReference>
<feature type="compositionally biased region" description="Polar residues" evidence="10">
    <location>
        <begin position="624"/>
        <end position="643"/>
    </location>
</feature>
<evidence type="ECO:0000313" key="12">
    <source>
        <dbReference type="EMBL" id="KAL0928168.1"/>
    </source>
</evidence>
<dbReference type="GO" id="GO:0005874">
    <property type="term" value="C:microtubule"/>
    <property type="evidence" value="ECO:0007669"/>
    <property type="project" value="UniProtKB-KW"/>
</dbReference>
<dbReference type="Proteomes" id="UP001552299">
    <property type="component" value="Unassembled WGS sequence"/>
</dbReference>
<protein>
    <recommendedName>
        <fullName evidence="8">Kinesin-like protein</fullName>
    </recommendedName>
</protein>
<feature type="region of interest" description="Disordered" evidence="10">
    <location>
        <begin position="618"/>
        <end position="677"/>
    </location>
</feature>
<evidence type="ECO:0000256" key="9">
    <source>
        <dbReference type="SAM" id="Coils"/>
    </source>
</evidence>
<dbReference type="Pfam" id="PF11995">
    <property type="entry name" value="DUF3490"/>
    <property type="match status" value="1"/>
</dbReference>
<evidence type="ECO:0000256" key="3">
    <source>
        <dbReference type="ARBA" id="ARBA00022741"/>
    </source>
</evidence>
<evidence type="ECO:0000256" key="10">
    <source>
        <dbReference type="SAM" id="MobiDB-lite"/>
    </source>
</evidence>
<evidence type="ECO:0000256" key="6">
    <source>
        <dbReference type="ARBA" id="ARBA00023175"/>
    </source>
</evidence>
<dbReference type="InterPro" id="IPR027417">
    <property type="entry name" value="P-loop_NTPase"/>
</dbReference>
<dbReference type="InterPro" id="IPR021881">
    <property type="entry name" value="NACK_C"/>
</dbReference>
<dbReference type="PANTHER" id="PTHR47968">
    <property type="entry name" value="CENTROMERE PROTEIN E"/>
    <property type="match status" value="1"/>
</dbReference>
<keyword evidence="4 7" id="KW-0067">ATP-binding</keyword>
<dbReference type="PROSITE" id="PS50067">
    <property type="entry name" value="KINESIN_MOTOR_2"/>
    <property type="match status" value="1"/>
</dbReference>
<evidence type="ECO:0000256" key="7">
    <source>
        <dbReference type="PROSITE-ProRule" id="PRU00283"/>
    </source>
</evidence>
<dbReference type="InterPro" id="IPR019821">
    <property type="entry name" value="Kinesin_motor_CS"/>
</dbReference>
<feature type="coiled-coil region" evidence="9">
    <location>
        <begin position="344"/>
        <end position="407"/>
    </location>
</feature>
<dbReference type="InterPro" id="IPR001752">
    <property type="entry name" value="Kinesin_motor_dom"/>
</dbReference>
<dbReference type="AlphaFoldDB" id="A0ABD0W8G5"/>
<dbReference type="PANTHER" id="PTHR47968:SF18">
    <property type="entry name" value="KINESIN-LIKE PROTEIN KIN-7F"/>
    <property type="match status" value="1"/>
</dbReference>
<evidence type="ECO:0000256" key="1">
    <source>
        <dbReference type="ARBA" id="ARBA00007310"/>
    </source>
</evidence>
<evidence type="ECO:0000313" key="13">
    <source>
        <dbReference type="Proteomes" id="UP001552299"/>
    </source>
</evidence>
<comment type="similarity">
    <text evidence="1">Belongs to the TRAFAC class myosin-kinesin ATPase superfamily. Kinesin family. KIN-7 subfamily.</text>
</comment>
<keyword evidence="13" id="KW-1185">Reference proteome</keyword>
<dbReference type="EMBL" id="JANQDX010000001">
    <property type="protein sequence ID" value="KAL0928168.1"/>
    <property type="molecule type" value="Genomic_DNA"/>
</dbReference>
<keyword evidence="6 7" id="KW-0505">Motor protein</keyword>
<proteinExistence type="inferred from homology"/>
<evidence type="ECO:0000256" key="8">
    <source>
        <dbReference type="RuleBase" id="RU000394"/>
    </source>
</evidence>
<dbReference type="PRINTS" id="PR00380">
    <property type="entry name" value="KINESINHEAVY"/>
</dbReference>
<evidence type="ECO:0000256" key="2">
    <source>
        <dbReference type="ARBA" id="ARBA00022701"/>
    </source>
</evidence>
<dbReference type="CDD" id="cd01374">
    <property type="entry name" value="KISc_CENP_E"/>
    <property type="match status" value="1"/>
</dbReference>
<dbReference type="GO" id="GO:0003774">
    <property type="term" value="F:cytoskeletal motor activity"/>
    <property type="evidence" value="ECO:0007669"/>
    <property type="project" value="UniProtKB-UniRule"/>
</dbReference>
<keyword evidence="2 8" id="KW-0493">Microtubule</keyword>
<dbReference type="SUPFAM" id="SSF52540">
    <property type="entry name" value="P-loop containing nucleoside triphosphate hydrolases"/>
    <property type="match status" value="1"/>
</dbReference>
<dbReference type="Pfam" id="PF00225">
    <property type="entry name" value="Kinesin"/>
    <property type="match status" value="1"/>
</dbReference>
<dbReference type="SMART" id="SM00129">
    <property type="entry name" value="KISc"/>
    <property type="match status" value="1"/>
</dbReference>
<keyword evidence="3 7" id="KW-0547">Nucleotide-binding</keyword>
<comment type="caution">
    <text evidence="12">The sequence shown here is derived from an EMBL/GenBank/DDBJ whole genome shotgun (WGS) entry which is preliminary data.</text>
</comment>
<feature type="binding site" evidence="7">
    <location>
        <begin position="100"/>
        <end position="107"/>
    </location>
    <ligand>
        <name>ATP</name>
        <dbReference type="ChEBI" id="CHEBI:30616"/>
    </ligand>
</feature>
<accession>A0ABD0W8G5</accession>
<sequence>MRNGGGDGGEEERIFVSVRVRPLISQEIEKNDHSKWEIINNTTIILKSNTPDRSVVLPCAYTFDRVFGHNSDTRQVYEEGAKEVALSVVNGINSSIFAYGQTSSGKTYTMNGITVYTVEDIYEYIQKHEEREFILKFSAIEIYNEGVSDLLSSDSTPLRLLDDPERGTVVEKLTEVRVRDICHLEELLAFCEDQRQIGETSLNEASSRSHQILRLTIESSARHHDRDSSSSLAATVNFVDLAGSERASQTLSAGTKLKEGSHINRSLLTLGTVIRKLSKGRNTHVPYRDSKLTRILQNSLGGNARTAIICTMSPARIHDEQSRNTLLFASCAKEVTTNAKVNVIMSDKALVKHLQRELVRLEDELHYLGSAHRTSHLDELKEKDAKIIKMEKEIRELIQQRDLAQSRLHDLLSSVGDDQALRLLEEYGRLMPKPNAHNLSEDDHSSRHWGESIQLSLGHQPAASEDESSISQASGICYHSPEFGISKCRFPCVKDLPAIATKSENSVNSARYFPRNTHQIPKIARSQSGSFEDQCKEVRCIEINDLRKKTDESSLLLDDYDSLLPITFEAKLKTDCEPSLKAGNSFGLALQNQLKMTPVPDLLTPRCLEKNLPSFRASALPANSPENPASSTKSKHNNNTPTYSLLKDFPRRPENASTGNSWASSRRETEVRSGVSQKLEISPREELKVEDVTIAGEDKLRARGSKNAYETSIPSISNYVERLEEVPQPQNQKQLVQNQEMHQNPNENYKVEETKNVASNETLLSSSESPSQWPLEFKKQQREIIELWDTCNVSLIHRTYFFLLFKGEPTDSSYMEVEHRRLSFLKSMLSQRNESGTVASSLKNLRRERAMLQRRIQKKLSSEERNNLYIKWGIEVDSKQRKMQLAKLLWTDTKDIECVKESASLVAKLIGLLEPELVLKETFGLSFLMPREYHQRSFRLFSFS</sequence>
<dbReference type="InterPro" id="IPR027640">
    <property type="entry name" value="Kinesin-like_fam"/>
</dbReference>
<dbReference type="Gene3D" id="3.40.850.10">
    <property type="entry name" value="Kinesin motor domain"/>
    <property type="match status" value="1"/>
</dbReference>
<keyword evidence="5 9" id="KW-0175">Coiled coil</keyword>
<evidence type="ECO:0000259" key="11">
    <source>
        <dbReference type="PROSITE" id="PS50067"/>
    </source>
</evidence>
<reference evidence="12 13" key="1">
    <citation type="journal article" date="2024" name="Plant Biotechnol. J.">
        <title>Dendrobium thyrsiflorum genome and its molecular insights into genes involved in important horticultural traits.</title>
        <authorList>
            <person name="Chen B."/>
            <person name="Wang J.Y."/>
            <person name="Zheng P.J."/>
            <person name="Li K.L."/>
            <person name="Liang Y.M."/>
            <person name="Chen X.F."/>
            <person name="Zhang C."/>
            <person name="Zhao X."/>
            <person name="He X."/>
            <person name="Zhang G.Q."/>
            <person name="Liu Z.J."/>
            <person name="Xu Q."/>
        </authorList>
    </citation>
    <scope>NUCLEOTIDE SEQUENCE [LARGE SCALE GENOMIC DNA]</scope>
    <source>
        <strain evidence="12">GZMU011</strain>
    </source>
</reference>
<gene>
    <name evidence="12" type="ORF">M5K25_000037</name>
</gene>
<feature type="domain" description="Kinesin motor" evidence="11">
    <location>
        <begin position="13"/>
        <end position="335"/>
    </location>
</feature>
<feature type="compositionally biased region" description="Polar residues" evidence="10">
    <location>
        <begin position="655"/>
        <end position="664"/>
    </location>
</feature>
<dbReference type="GO" id="GO:0005524">
    <property type="term" value="F:ATP binding"/>
    <property type="evidence" value="ECO:0007669"/>
    <property type="project" value="UniProtKB-UniRule"/>
</dbReference>
<name>A0ABD0W8G5_DENTH</name>
<dbReference type="FunFam" id="3.40.850.10:FF:000016">
    <property type="entry name" value="Kinesin-like protein"/>
    <property type="match status" value="1"/>
</dbReference>
<evidence type="ECO:0000256" key="4">
    <source>
        <dbReference type="ARBA" id="ARBA00022840"/>
    </source>
</evidence>
<evidence type="ECO:0000256" key="5">
    <source>
        <dbReference type="ARBA" id="ARBA00023054"/>
    </source>
</evidence>